<dbReference type="Proteomes" id="UP000220353">
    <property type="component" value="Unassembled WGS sequence"/>
</dbReference>
<sequence>MVTTGKTGTAKDPIFIQDHGAPALYVDLVTELEVDEHDIVRVSFAAQSVNGDGQAKAVISVRIRMVTEVAKKLCRDLGKLEHW</sequence>
<accession>A0A2A6LYJ9</accession>
<dbReference type="EMBL" id="NWTC01000009">
    <property type="protein sequence ID" value="PDT47306.1"/>
    <property type="molecule type" value="Genomic_DNA"/>
</dbReference>
<dbReference type="RefSeq" id="WP_097586913.1">
    <property type="nucleotide sequence ID" value="NZ_NWTC01000009.1"/>
</dbReference>
<evidence type="ECO:0000313" key="1">
    <source>
        <dbReference type="EMBL" id="PDT47306.1"/>
    </source>
</evidence>
<reference evidence="1 2" key="1">
    <citation type="submission" date="2017-09" db="EMBL/GenBank/DDBJ databases">
        <title>Comparative genomics of rhizobia isolated from Phaseolus vulgaris in China.</title>
        <authorList>
            <person name="Tong W."/>
        </authorList>
    </citation>
    <scope>NUCLEOTIDE SEQUENCE [LARGE SCALE GENOMIC DNA]</scope>
    <source>
        <strain evidence="1 2">PCH1</strain>
    </source>
</reference>
<evidence type="ECO:0000313" key="2">
    <source>
        <dbReference type="Proteomes" id="UP000220353"/>
    </source>
</evidence>
<gene>
    <name evidence="1" type="ORF">CO661_14080</name>
</gene>
<comment type="caution">
    <text evidence="1">The sequence shown here is derived from an EMBL/GenBank/DDBJ whole genome shotgun (WGS) entry which is preliminary data.</text>
</comment>
<proteinExistence type="predicted"/>
<organism evidence="1 2">
    <name type="scientific">Rhizobium fredii</name>
    <name type="common">Sinorhizobium fredii</name>
    <dbReference type="NCBI Taxonomy" id="380"/>
    <lineage>
        <taxon>Bacteria</taxon>
        <taxon>Pseudomonadati</taxon>
        <taxon>Pseudomonadota</taxon>
        <taxon>Alphaproteobacteria</taxon>
        <taxon>Hyphomicrobiales</taxon>
        <taxon>Rhizobiaceae</taxon>
        <taxon>Sinorhizobium/Ensifer group</taxon>
        <taxon>Sinorhizobium</taxon>
    </lineage>
</organism>
<name>A0A2A6LYJ9_RHIFR</name>
<dbReference type="AlphaFoldDB" id="A0A2A6LYJ9"/>
<protein>
    <submittedName>
        <fullName evidence="1">Uncharacterized protein</fullName>
    </submittedName>
</protein>